<dbReference type="HOGENOM" id="CLU_065400_0_0_1"/>
<feature type="region of interest" description="Disordered" evidence="1">
    <location>
        <begin position="210"/>
        <end position="236"/>
    </location>
</feature>
<evidence type="ECO:0000256" key="1">
    <source>
        <dbReference type="SAM" id="MobiDB-lite"/>
    </source>
</evidence>
<keyword evidence="3" id="KW-1185">Reference proteome</keyword>
<dbReference type="EMBL" id="KN834781">
    <property type="protein sequence ID" value="KIK59051.1"/>
    <property type="molecule type" value="Genomic_DNA"/>
</dbReference>
<feature type="compositionally biased region" description="Basic and acidic residues" evidence="1">
    <location>
        <begin position="216"/>
        <end position="226"/>
    </location>
</feature>
<organism evidence="2 3">
    <name type="scientific">Collybiopsis luxurians FD-317 M1</name>
    <dbReference type="NCBI Taxonomy" id="944289"/>
    <lineage>
        <taxon>Eukaryota</taxon>
        <taxon>Fungi</taxon>
        <taxon>Dikarya</taxon>
        <taxon>Basidiomycota</taxon>
        <taxon>Agaricomycotina</taxon>
        <taxon>Agaricomycetes</taxon>
        <taxon>Agaricomycetidae</taxon>
        <taxon>Agaricales</taxon>
        <taxon>Marasmiineae</taxon>
        <taxon>Omphalotaceae</taxon>
        <taxon>Collybiopsis</taxon>
        <taxon>Collybiopsis luxurians</taxon>
    </lineage>
</organism>
<proteinExistence type="predicted"/>
<reference evidence="2 3" key="1">
    <citation type="submission" date="2014-04" db="EMBL/GenBank/DDBJ databases">
        <title>Evolutionary Origins and Diversification of the Mycorrhizal Mutualists.</title>
        <authorList>
            <consortium name="DOE Joint Genome Institute"/>
            <consortium name="Mycorrhizal Genomics Consortium"/>
            <person name="Kohler A."/>
            <person name="Kuo A."/>
            <person name="Nagy L.G."/>
            <person name="Floudas D."/>
            <person name="Copeland A."/>
            <person name="Barry K.W."/>
            <person name="Cichocki N."/>
            <person name="Veneault-Fourrey C."/>
            <person name="LaButti K."/>
            <person name="Lindquist E.A."/>
            <person name="Lipzen A."/>
            <person name="Lundell T."/>
            <person name="Morin E."/>
            <person name="Murat C."/>
            <person name="Riley R."/>
            <person name="Ohm R."/>
            <person name="Sun H."/>
            <person name="Tunlid A."/>
            <person name="Henrissat B."/>
            <person name="Grigoriev I.V."/>
            <person name="Hibbett D.S."/>
            <person name="Martin F."/>
        </authorList>
    </citation>
    <scope>NUCLEOTIDE SEQUENCE [LARGE SCALE GENOMIC DNA]</scope>
    <source>
        <strain evidence="2 3">FD-317 M1</strain>
    </source>
</reference>
<feature type="compositionally biased region" description="Polar residues" evidence="1">
    <location>
        <begin position="17"/>
        <end position="41"/>
    </location>
</feature>
<feature type="region of interest" description="Disordered" evidence="1">
    <location>
        <begin position="257"/>
        <end position="299"/>
    </location>
</feature>
<evidence type="ECO:0000313" key="2">
    <source>
        <dbReference type="EMBL" id="KIK59051.1"/>
    </source>
</evidence>
<evidence type="ECO:0000313" key="3">
    <source>
        <dbReference type="Proteomes" id="UP000053593"/>
    </source>
</evidence>
<sequence>MDNRETTPVPHSEESALPTTPKQITRSEPTIQSTPNSQTMGSYVESLVERDKIQRAEMDDKLAADIQSRQTRSIDTWASIVLGLNLQDDLDELSEAVDKLMQAYLDATEGNVGNEPGIYGSLLALLNAALGSDSELIAYQQHPNPVRGARVAGAPDFGMLYKALVDGRSMIDVLASKGTEDEAGRIFWALIMILIEIKHRKGKLLEAEYEPSRNVAEAEKSTAKDPQKKRKKNLTDLNSGMCAGDFITPVLMDHTESDNDDLADEDYNPRANKTKRTGLQSKAGSRGIYDPISNDCSQY</sequence>
<dbReference type="OrthoDB" id="10599058at2759"/>
<dbReference type="Proteomes" id="UP000053593">
    <property type="component" value="Unassembled WGS sequence"/>
</dbReference>
<dbReference type="AlphaFoldDB" id="A0A0D0BUC5"/>
<name>A0A0D0BUC5_9AGAR</name>
<feature type="region of interest" description="Disordered" evidence="1">
    <location>
        <begin position="1"/>
        <end position="42"/>
    </location>
</feature>
<accession>A0A0D0BUC5</accession>
<protein>
    <submittedName>
        <fullName evidence="2">Uncharacterized protein</fullName>
    </submittedName>
</protein>
<gene>
    <name evidence="2" type="ORF">GYMLUDRAFT_680350</name>
</gene>